<keyword evidence="2" id="KW-0238">DNA-binding</keyword>
<dbReference type="InterPro" id="IPR027310">
    <property type="entry name" value="Profilin_CS"/>
</dbReference>
<dbReference type="CDD" id="cd07377">
    <property type="entry name" value="WHTH_GntR"/>
    <property type="match status" value="1"/>
</dbReference>
<comment type="caution">
    <text evidence="5">The sequence shown here is derived from an EMBL/GenBank/DDBJ whole genome shotgun (WGS) entry which is preliminary data.</text>
</comment>
<dbReference type="InterPro" id="IPR036388">
    <property type="entry name" value="WH-like_DNA-bd_sf"/>
</dbReference>
<dbReference type="InterPro" id="IPR011663">
    <property type="entry name" value="UTRA"/>
</dbReference>
<dbReference type="PRINTS" id="PR00035">
    <property type="entry name" value="HTHGNTR"/>
</dbReference>
<evidence type="ECO:0000259" key="4">
    <source>
        <dbReference type="PROSITE" id="PS50949"/>
    </source>
</evidence>
<reference evidence="6" key="1">
    <citation type="journal article" date="2019" name="Int. J. Syst. Evol. Microbiol.">
        <title>The Global Catalogue of Microorganisms (GCM) 10K type strain sequencing project: providing services to taxonomists for standard genome sequencing and annotation.</title>
        <authorList>
            <consortium name="The Broad Institute Genomics Platform"/>
            <consortium name="The Broad Institute Genome Sequencing Center for Infectious Disease"/>
            <person name="Wu L."/>
            <person name="Ma J."/>
        </authorList>
    </citation>
    <scope>NUCLEOTIDE SEQUENCE [LARGE SCALE GENOMIC DNA]</scope>
    <source>
        <strain evidence="6">KCTC 42899</strain>
    </source>
</reference>
<dbReference type="InterPro" id="IPR050679">
    <property type="entry name" value="Bact_HTH_transcr_reg"/>
</dbReference>
<dbReference type="Pfam" id="PF00392">
    <property type="entry name" value="GntR"/>
    <property type="match status" value="1"/>
</dbReference>
<feature type="domain" description="HTH gntR-type" evidence="4">
    <location>
        <begin position="1"/>
        <end position="69"/>
    </location>
</feature>
<evidence type="ECO:0000256" key="3">
    <source>
        <dbReference type="ARBA" id="ARBA00023163"/>
    </source>
</evidence>
<dbReference type="InterPro" id="IPR000524">
    <property type="entry name" value="Tscrpt_reg_HTH_GntR"/>
</dbReference>
<name>A0ABV7R285_9RHOB</name>
<dbReference type="SUPFAM" id="SSF64288">
    <property type="entry name" value="Chorismate lyase-like"/>
    <property type="match status" value="1"/>
</dbReference>
<keyword evidence="3" id="KW-0804">Transcription</keyword>
<dbReference type="NCBIfam" id="TIGR02325">
    <property type="entry name" value="C_P_lyase_phnF"/>
    <property type="match status" value="1"/>
</dbReference>
<proteinExistence type="predicted"/>
<organism evidence="5 6">
    <name type="scientific">Paracoccus mangrovi</name>
    <dbReference type="NCBI Taxonomy" id="1715645"/>
    <lineage>
        <taxon>Bacteria</taxon>
        <taxon>Pseudomonadati</taxon>
        <taxon>Pseudomonadota</taxon>
        <taxon>Alphaproteobacteria</taxon>
        <taxon>Rhodobacterales</taxon>
        <taxon>Paracoccaceae</taxon>
        <taxon>Paracoccus</taxon>
    </lineage>
</organism>
<dbReference type="PANTHER" id="PTHR44846:SF1">
    <property type="entry name" value="MANNOSYL-D-GLYCERATE TRANSPORT_METABOLISM SYSTEM REPRESSOR MNGR-RELATED"/>
    <property type="match status" value="1"/>
</dbReference>
<evidence type="ECO:0000313" key="5">
    <source>
        <dbReference type="EMBL" id="MFC3527414.1"/>
    </source>
</evidence>
<dbReference type="Pfam" id="PF07702">
    <property type="entry name" value="UTRA"/>
    <property type="match status" value="1"/>
</dbReference>
<evidence type="ECO:0000256" key="2">
    <source>
        <dbReference type="ARBA" id="ARBA00023125"/>
    </source>
</evidence>
<keyword evidence="1" id="KW-0805">Transcription regulation</keyword>
<dbReference type="EMBL" id="JBHRXJ010000002">
    <property type="protein sequence ID" value="MFC3527414.1"/>
    <property type="molecule type" value="Genomic_DNA"/>
</dbReference>
<sequence length="239" mass="26064">MSLWQSIADQLRGEIAGGKWPSGTRLPPEAELAARFGVNRHTVRHATRVLADEGLLYSRRGAGVFVAANPVDYPLSERVRFHRNIELSGKVPGRTIDAIMTRPAGDAEAMALGLSPGAMVHVAEGVSLVDFKPVALFRSTYPADLLPDLPAALRREDSVTRALAACGVDDYRRLSTRISARIADAVQAGKLQIEPGDALLRTEGLSRWQGRMIERALTWWAAERVTLTLPHLDEADPVT</sequence>
<dbReference type="PANTHER" id="PTHR44846">
    <property type="entry name" value="MANNOSYL-D-GLYCERATE TRANSPORT/METABOLISM SYSTEM REPRESSOR MNGR-RELATED"/>
    <property type="match status" value="1"/>
</dbReference>
<evidence type="ECO:0000313" key="6">
    <source>
        <dbReference type="Proteomes" id="UP001595721"/>
    </source>
</evidence>
<accession>A0ABV7R285</accession>
<dbReference type="InterPro" id="IPR012702">
    <property type="entry name" value="CP_lyase_PhnF"/>
</dbReference>
<dbReference type="PROSITE" id="PS00414">
    <property type="entry name" value="PROFILIN"/>
    <property type="match status" value="1"/>
</dbReference>
<keyword evidence="6" id="KW-1185">Reference proteome</keyword>
<dbReference type="Gene3D" id="3.40.1410.10">
    <property type="entry name" value="Chorismate lyase-like"/>
    <property type="match status" value="1"/>
</dbReference>
<dbReference type="SMART" id="SM00866">
    <property type="entry name" value="UTRA"/>
    <property type="match status" value="1"/>
</dbReference>
<dbReference type="SMART" id="SM00345">
    <property type="entry name" value="HTH_GNTR"/>
    <property type="match status" value="1"/>
</dbReference>
<protein>
    <submittedName>
        <fullName evidence="5">Phosphonate metabolism transcriptional regulator PhnF</fullName>
    </submittedName>
</protein>
<evidence type="ECO:0000256" key="1">
    <source>
        <dbReference type="ARBA" id="ARBA00023015"/>
    </source>
</evidence>
<dbReference type="Gene3D" id="1.10.10.10">
    <property type="entry name" value="Winged helix-like DNA-binding domain superfamily/Winged helix DNA-binding domain"/>
    <property type="match status" value="1"/>
</dbReference>
<dbReference type="RefSeq" id="WP_377742875.1">
    <property type="nucleotide sequence ID" value="NZ_JBHRXJ010000002.1"/>
</dbReference>
<dbReference type="InterPro" id="IPR028978">
    <property type="entry name" value="Chorismate_lyase_/UTRA_dom_sf"/>
</dbReference>
<dbReference type="InterPro" id="IPR036390">
    <property type="entry name" value="WH_DNA-bd_sf"/>
</dbReference>
<dbReference type="SUPFAM" id="SSF46785">
    <property type="entry name" value="Winged helix' DNA-binding domain"/>
    <property type="match status" value="1"/>
</dbReference>
<gene>
    <name evidence="5" type="primary">phnF</name>
    <name evidence="5" type="ORF">ACFOMH_04450</name>
</gene>
<dbReference type="PROSITE" id="PS50949">
    <property type="entry name" value="HTH_GNTR"/>
    <property type="match status" value="1"/>
</dbReference>
<dbReference type="Proteomes" id="UP001595721">
    <property type="component" value="Unassembled WGS sequence"/>
</dbReference>